<organism evidence="1 2">
    <name type="scientific">Oryza meyeriana var. granulata</name>
    <dbReference type="NCBI Taxonomy" id="110450"/>
    <lineage>
        <taxon>Eukaryota</taxon>
        <taxon>Viridiplantae</taxon>
        <taxon>Streptophyta</taxon>
        <taxon>Embryophyta</taxon>
        <taxon>Tracheophyta</taxon>
        <taxon>Spermatophyta</taxon>
        <taxon>Magnoliopsida</taxon>
        <taxon>Liliopsida</taxon>
        <taxon>Poales</taxon>
        <taxon>Poaceae</taxon>
        <taxon>BOP clade</taxon>
        <taxon>Oryzoideae</taxon>
        <taxon>Oryzeae</taxon>
        <taxon>Oryzinae</taxon>
        <taxon>Oryza</taxon>
        <taxon>Oryza meyeriana</taxon>
    </lineage>
</organism>
<dbReference type="EMBL" id="SPHZ02000005">
    <property type="protein sequence ID" value="KAF0916193.1"/>
    <property type="molecule type" value="Genomic_DNA"/>
</dbReference>
<protein>
    <submittedName>
        <fullName evidence="1">Uncharacterized protein</fullName>
    </submittedName>
</protein>
<dbReference type="InterPro" id="IPR036322">
    <property type="entry name" value="WD40_repeat_dom_sf"/>
</dbReference>
<accession>A0A6G1DWZ7</accession>
<dbReference type="Gene3D" id="2.130.10.10">
    <property type="entry name" value="YVTN repeat-like/Quinoprotein amine dehydrogenase"/>
    <property type="match status" value="1"/>
</dbReference>
<evidence type="ECO:0000313" key="1">
    <source>
        <dbReference type="EMBL" id="KAF0916193.1"/>
    </source>
</evidence>
<dbReference type="Proteomes" id="UP000479710">
    <property type="component" value="Unassembled WGS sequence"/>
</dbReference>
<sequence>MATAADSPSSSPSLATRRPQAISGISLPVGSVKLYSCSADSSVRVWDCNSGKEFCLLISPKVSSRFAGPSTMPSEFSS</sequence>
<name>A0A6G1DWZ7_9ORYZ</name>
<feature type="non-terminal residue" evidence="1">
    <location>
        <position position="78"/>
    </location>
</feature>
<keyword evidence="2" id="KW-1185">Reference proteome</keyword>
<dbReference type="SUPFAM" id="SSF50978">
    <property type="entry name" value="WD40 repeat-like"/>
    <property type="match status" value="1"/>
</dbReference>
<evidence type="ECO:0000313" key="2">
    <source>
        <dbReference type="Proteomes" id="UP000479710"/>
    </source>
</evidence>
<dbReference type="OrthoDB" id="59941at2759"/>
<dbReference type="AlphaFoldDB" id="A0A6G1DWZ7"/>
<reference evidence="1 2" key="1">
    <citation type="submission" date="2019-11" db="EMBL/GenBank/DDBJ databases">
        <title>Whole genome sequence of Oryza granulata.</title>
        <authorList>
            <person name="Li W."/>
        </authorList>
    </citation>
    <scope>NUCLEOTIDE SEQUENCE [LARGE SCALE GENOMIC DNA]</scope>
    <source>
        <strain evidence="2">cv. Menghai</strain>
        <tissue evidence="1">Leaf</tissue>
    </source>
</reference>
<comment type="caution">
    <text evidence="1">The sequence shown here is derived from an EMBL/GenBank/DDBJ whole genome shotgun (WGS) entry which is preliminary data.</text>
</comment>
<gene>
    <name evidence="1" type="ORF">E2562_000785</name>
</gene>
<proteinExistence type="predicted"/>
<dbReference type="InterPro" id="IPR015943">
    <property type="entry name" value="WD40/YVTN_repeat-like_dom_sf"/>
</dbReference>